<evidence type="ECO:0000313" key="1">
    <source>
        <dbReference type="EMBL" id="RIB30525.1"/>
    </source>
</evidence>
<dbReference type="Proteomes" id="UP000266673">
    <property type="component" value="Unassembled WGS sequence"/>
</dbReference>
<evidence type="ECO:0000313" key="2">
    <source>
        <dbReference type="Proteomes" id="UP000266673"/>
    </source>
</evidence>
<comment type="caution">
    <text evidence="1">The sequence shown here is derived from an EMBL/GenBank/DDBJ whole genome shotgun (WGS) entry which is preliminary data.</text>
</comment>
<protein>
    <submittedName>
        <fullName evidence="1">Uncharacterized protein</fullName>
    </submittedName>
</protein>
<sequence>MMACISSTGISVVAFVTSLISVIASITGKIIHFDCSFLDRNSDIKYSFSLLIFKNSPSKRFISSSFNGIVLARIIVFGLKLCVDVGRTEF</sequence>
<name>A0A397W748_9GLOM</name>
<proteinExistence type="predicted"/>
<accession>A0A397W748</accession>
<dbReference type="AlphaFoldDB" id="A0A397W748"/>
<keyword evidence="2" id="KW-1185">Reference proteome</keyword>
<organism evidence="1 2">
    <name type="scientific">Gigaspora rosea</name>
    <dbReference type="NCBI Taxonomy" id="44941"/>
    <lineage>
        <taxon>Eukaryota</taxon>
        <taxon>Fungi</taxon>
        <taxon>Fungi incertae sedis</taxon>
        <taxon>Mucoromycota</taxon>
        <taxon>Glomeromycotina</taxon>
        <taxon>Glomeromycetes</taxon>
        <taxon>Diversisporales</taxon>
        <taxon>Gigasporaceae</taxon>
        <taxon>Gigaspora</taxon>
    </lineage>
</organism>
<reference evidence="1 2" key="1">
    <citation type="submission" date="2018-06" db="EMBL/GenBank/DDBJ databases">
        <title>Comparative genomics reveals the genomic features of Rhizophagus irregularis, R. cerebriforme, R. diaphanum and Gigaspora rosea, and their symbiotic lifestyle signature.</title>
        <authorList>
            <person name="Morin E."/>
            <person name="San Clemente H."/>
            <person name="Chen E.C.H."/>
            <person name="De La Providencia I."/>
            <person name="Hainaut M."/>
            <person name="Kuo A."/>
            <person name="Kohler A."/>
            <person name="Murat C."/>
            <person name="Tang N."/>
            <person name="Roy S."/>
            <person name="Loubradou J."/>
            <person name="Henrissat B."/>
            <person name="Grigoriev I.V."/>
            <person name="Corradi N."/>
            <person name="Roux C."/>
            <person name="Martin F.M."/>
        </authorList>
    </citation>
    <scope>NUCLEOTIDE SEQUENCE [LARGE SCALE GENOMIC DNA]</scope>
    <source>
        <strain evidence="1 2">DAOM 194757</strain>
    </source>
</reference>
<gene>
    <name evidence="1" type="ORF">C2G38_2053585</name>
</gene>
<dbReference type="EMBL" id="QKWP01000011">
    <property type="protein sequence ID" value="RIB30525.1"/>
    <property type="molecule type" value="Genomic_DNA"/>
</dbReference>